<dbReference type="InterPro" id="IPR051782">
    <property type="entry name" value="ABC_Transporter_VariousFunc"/>
</dbReference>
<dbReference type="RefSeq" id="WP_015099857.1">
    <property type="nucleotide sequence ID" value="NC_019673.1"/>
</dbReference>
<dbReference type="CDD" id="cd03230">
    <property type="entry name" value="ABC_DR_subfamily_A"/>
    <property type="match status" value="1"/>
</dbReference>
<evidence type="ECO:0000313" key="5">
    <source>
        <dbReference type="EMBL" id="CCH29745.1"/>
    </source>
</evidence>
<dbReference type="Proteomes" id="UP000006281">
    <property type="component" value="Chromosome"/>
</dbReference>
<evidence type="ECO:0000313" key="6">
    <source>
        <dbReference type="Proteomes" id="UP000006281"/>
    </source>
</evidence>
<dbReference type="Gene3D" id="3.40.50.300">
    <property type="entry name" value="P-loop containing nucleotide triphosphate hydrolases"/>
    <property type="match status" value="1"/>
</dbReference>
<proteinExistence type="predicted"/>
<dbReference type="STRING" id="1179773.BN6_24310"/>
<dbReference type="GO" id="GO:0005524">
    <property type="term" value="F:ATP binding"/>
    <property type="evidence" value="ECO:0007669"/>
    <property type="project" value="UniProtKB-KW"/>
</dbReference>
<dbReference type="KEGG" id="sesp:BN6_24310"/>
<evidence type="ECO:0000256" key="3">
    <source>
        <dbReference type="ARBA" id="ARBA00022840"/>
    </source>
</evidence>
<keyword evidence="6" id="KW-1185">Reference proteome</keyword>
<keyword evidence="1" id="KW-0813">Transport</keyword>
<dbReference type="PROSITE" id="PS50893">
    <property type="entry name" value="ABC_TRANSPORTER_2"/>
    <property type="match status" value="1"/>
</dbReference>
<dbReference type="InterPro" id="IPR017871">
    <property type="entry name" value="ABC_transporter-like_CS"/>
</dbReference>
<evidence type="ECO:0000256" key="2">
    <source>
        <dbReference type="ARBA" id="ARBA00022741"/>
    </source>
</evidence>
<dbReference type="HOGENOM" id="CLU_000604_1_2_11"/>
<name>K0JQN7_SACES</name>
<dbReference type="GO" id="GO:0016887">
    <property type="term" value="F:ATP hydrolysis activity"/>
    <property type="evidence" value="ECO:0007669"/>
    <property type="project" value="InterPro"/>
</dbReference>
<gene>
    <name evidence="5" type="ordered locus">BN6_24310</name>
</gene>
<accession>K0JQN7</accession>
<dbReference type="PANTHER" id="PTHR42939:SF1">
    <property type="entry name" value="ABC TRANSPORTER ATP-BINDING PROTEIN ALBC-RELATED"/>
    <property type="match status" value="1"/>
</dbReference>
<dbReference type="EMBL" id="HE804045">
    <property type="protein sequence ID" value="CCH29745.1"/>
    <property type="molecule type" value="Genomic_DNA"/>
</dbReference>
<dbReference type="SUPFAM" id="SSF52540">
    <property type="entry name" value="P-loop containing nucleoside triphosphate hydrolases"/>
    <property type="match status" value="1"/>
</dbReference>
<protein>
    <submittedName>
        <fullName evidence="5">Putative ABC transporter ATP-binding protein</fullName>
    </submittedName>
</protein>
<dbReference type="AlphaFoldDB" id="K0JQN7"/>
<dbReference type="PATRIC" id="fig|1179773.3.peg.2431"/>
<organism evidence="5 6">
    <name type="scientific">Saccharothrix espanaensis (strain ATCC 51144 / DSM 44229 / JCM 9112 / NBRC 15066 / NRRL 15764)</name>
    <dbReference type="NCBI Taxonomy" id="1179773"/>
    <lineage>
        <taxon>Bacteria</taxon>
        <taxon>Bacillati</taxon>
        <taxon>Actinomycetota</taxon>
        <taxon>Actinomycetes</taxon>
        <taxon>Pseudonocardiales</taxon>
        <taxon>Pseudonocardiaceae</taxon>
        <taxon>Saccharothrix</taxon>
    </lineage>
</organism>
<dbReference type="OrthoDB" id="9804819at2"/>
<dbReference type="SMART" id="SM00382">
    <property type="entry name" value="AAA"/>
    <property type="match status" value="1"/>
</dbReference>
<dbReference type="PROSITE" id="PS00211">
    <property type="entry name" value="ABC_TRANSPORTER_1"/>
    <property type="match status" value="1"/>
</dbReference>
<dbReference type="eggNOG" id="COG1131">
    <property type="taxonomic scope" value="Bacteria"/>
</dbReference>
<feature type="domain" description="ABC transporter" evidence="4">
    <location>
        <begin position="6"/>
        <end position="220"/>
    </location>
</feature>
<keyword evidence="2" id="KW-0547">Nucleotide-binding</keyword>
<dbReference type="InterPro" id="IPR003439">
    <property type="entry name" value="ABC_transporter-like_ATP-bd"/>
</dbReference>
<evidence type="ECO:0000256" key="1">
    <source>
        <dbReference type="ARBA" id="ARBA00022448"/>
    </source>
</evidence>
<dbReference type="InterPro" id="IPR027417">
    <property type="entry name" value="P-loop_NTPase"/>
</dbReference>
<reference evidence="5 6" key="1">
    <citation type="journal article" date="2012" name="BMC Genomics">
        <title>Complete genome sequence of Saccharothrix espanaensis DSM 44229T and comparison to the other completely sequenced Pseudonocardiaceae.</title>
        <authorList>
            <person name="Strobel T."/>
            <person name="Al-Dilaimi A."/>
            <person name="Blom J."/>
            <person name="Gessner A."/>
            <person name="Kalinowski J."/>
            <person name="Luzhetska M."/>
            <person name="Puhler A."/>
            <person name="Szczepanowski R."/>
            <person name="Bechthold A."/>
            <person name="Ruckert C."/>
        </authorList>
    </citation>
    <scope>NUCLEOTIDE SEQUENCE [LARGE SCALE GENOMIC DNA]</scope>
    <source>
        <strain evidence="6">ATCC 51144 / DSM 44229 / JCM 9112 / NBRC 15066 / NRRL 15764</strain>
    </source>
</reference>
<dbReference type="PANTHER" id="PTHR42939">
    <property type="entry name" value="ABC TRANSPORTER ATP-BINDING PROTEIN ALBC-RELATED"/>
    <property type="match status" value="1"/>
</dbReference>
<dbReference type="InterPro" id="IPR003593">
    <property type="entry name" value="AAA+_ATPase"/>
</dbReference>
<sequence>MVSVAVRARGLGLRYRRKEALRDCSFELAAGRVTALVGANGAGKSTLLKLAAGLLRPSSGEVEAIGEVAFVAQDKPLYRSFTVAEVLRFGQVANPGWDAAYADRLVEEAGLARTGRVGGLSGGQRARLALVVALARRPQVLLLDEPLSEMDPAARQESLRAIMVAVAENATTVVLSSLVLADLEGVCDHLLLLDQGRVRLSEDVETLLEQHKVVAVPRDTDLWPHRVVESRTGERQLRALLRLGGPLKLPAEQVDTPSLDELVAAYLRHEEVAA</sequence>
<dbReference type="Pfam" id="PF00005">
    <property type="entry name" value="ABC_tran"/>
    <property type="match status" value="1"/>
</dbReference>
<keyword evidence="3 5" id="KW-0067">ATP-binding</keyword>
<evidence type="ECO:0000259" key="4">
    <source>
        <dbReference type="PROSITE" id="PS50893"/>
    </source>
</evidence>
<dbReference type="BioCyc" id="SESP1179773:BN6_RS11815-MONOMER"/>